<dbReference type="PANTHER" id="PTHR23528:SF1">
    <property type="entry name" value="MAJOR FACILITATOR SUPERFAMILY (MFS) PROFILE DOMAIN-CONTAINING PROTEIN"/>
    <property type="match status" value="1"/>
</dbReference>
<dbReference type="SUPFAM" id="SSF103473">
    <property type="entry name" value="MFS general substrate transporter"/>
    <property type="match status" value="1"/>
</dbReference>
<protein>
    <recommendedName>
        <fullName evidence="3">Major facilitator superfamily (MFS) profile domain-containing protein</fullName>
    </recommendedName>
</protein>
<reference evidence="2" key="1">
    <citation type="journal article" date="2014" name="Front. Microbiol.">
        <title>High frequency of phylogenetically diverse reductive dehalogenase-homologous genes in deep subseafloor sedimentary metagenomes.</title>
        <authorList>
            <person name="Kawai M."/>
            <person name="Futagami T."/>
            <person name="Toyoda A."/>
            <person name="Takaki Y."/>
            <person name="Nishi S."/>
            <person name="Hori S."/>
            <person name="Arai W."/>
            <person name="Tsubouchi T."/>
            <person name="Morono Y."/>
            <person name="Uchiyama I."/>
            <person name="Ito T."/>
            <person name="Fujiyama A."/>
            <person name="Inagaki F."/>
            <person name="Takami H."/>
        </authorList>
    </citation>
    <scope>NUCLEOTIDE SEQUENCE</scope>
    <source>
        <strain evidence="2">Expedition CK06-06</strain>
    </source>
</reference>
<sequence length="97" mass="10961">MSESEKKEKLDVKHTFFIGLAFFTTGISWSMYNTQVNVTLFQYLGLFALVGAWMAMDNLIGVIIQPIMGSISDNTRTKFGRRMPYLIVGIPLAAIFF</sequence>
<organism evidence="2">
    <name type="scientific">marine sediment metagenome</name>
    <dbReference type="NCBI Taxonomy" id="412755"/>
    <lineage>
        <taxon>unclassified sequences</taxon>
        <taxon>metagenomes</taxon>
        <taxon>ecological metagenomes</taxon>
    </lineage>
</organism>
<accession>X1H1X8</accession>
<dbReference type="AlphaFoldDB" id="X1H1X8"/>
<dbReference type="InterPro" id="IPR036259">
    <property type="entry name" value="MFS_trans_sf"/>
</dbReference>
<feature type="transmembrane region" description="Helical" evidence="1">
    <location>
        <begin position="12"/>
        <end position="32"/>
    </location>
</feature>
<name>X1H1X8_9ZZZZ</name>
<proteinExistence type="predicted"/>
<gene>
    <name evidence="2" type="ORF">S03H2_27688</name>
</gene>
<dbReference type="Gene3D" id="1.20.1250.20">
    <property type="entry name" value="MFS general substrate transporter like domains"/>
    <property type="match status" value="1"/>
</dbReference>
<keyword evidence="1" id="KW-1133">Transmembrane helix</keyword>
<keyword evidence="1" id="KW-0472">Membrane</keyword>
<comment type="caution">
    <text evidence="2">The sequence shown here is derived from an EMBL/GenBank/DDBJ whole genome shotgun (WGS) entry which is preliminary data.</text>
</comment>
<dbReference type="PANTHER" id="PTHR23528">
    <property type="match status" value="1"/>
</dbReference>
<dbReference type="Pfam" id="PF13347">
    <property type="entry name" value="MFS_2"/>
    <property type="match status" value="1"/>
</dbReference>
<evidence type="ECO:0000313" key="2">
    <source>
        <dbReference type="EMBL" id="GAH51095.1"/>
    </source>
</evidence>
<evidence type="ECO:0008006" key="3">
    <source>
        <dbReference type="Google" id="ProtNLM"/>
    </source>
</evidence>
<evidence type="ECO:0000256" key="1">
    <source>
        <dbReference type="SAM" id="Phobius"/>
    </source>
</evidence>
<keyword evidence="1" id="KW-0812">Transmembrane</keyword>
<feature type="transmembrane region" description="Helical" evidence="1">
    <location>
        <begin position="44"/>
        <end position="67"/>
    </location>
</feature>
<dbReference type="EMBL" id="BARU01016663">
    <property type="protein sequence ID" value="GAH51095.1"/>
    <property type="molecule type" value="Genomic_DNA"/>
</dbReference>